<keyword evidence="2" id="KW-1003">Cell membrane</keyword>
<dbReference type="Proteomes" id="UP000436047">
    <property type="component" value="Unassembled WGS sequence"/>
</dbReference>
<protein>
    <submittedName>
        <fullName evidence="8">FtsX-like permease family protein</fullName>
    </submittedName>
</protein>
<feature type="transmembrane region" description="Helical" evidence="6">
    <location>
        <begin position="62"/>
        <end position="83"/>
    </location>
</feature>
<keyword evidence="3 6" id="KW-0812">Transmembrane</keyword>
<evidence type="ECO:0000256" key="3">
    <source>
        <dbReference type="ARBA" id="ARBA00022692"/>
    </source>
</evidence>
<feature type="transmembrane region" description="Helical" evidence="6">
    <location>
        <begin position="21"/>
        <end position="42"/>
    </location>
</feature>
<dbReference type="InterPro" id="IPR003838">
    <property type="entry name" value="ABC3_permease_C"/>
</dbReference>
<dbReference type="EMBL" id="VUMI01000002">
    <property type="protein sequence ID" value="MSS87118.1"/>
    <property type="molecule type" value="Genomic_DNA"/>
</dbReference>
<evidence type="ECO:0000256" key="5">
    <source>
        <dbReference type="ARBA" id="ARBA00023136"/>
    </source>
</evidence>
<evidence type="ECO:0000313" key="8">
    <source>
        <dbReference type="EMBL" id="MSS87118.1"/>
    </source>
</evidence>
<sequence>MCWENSPFRGLSNRTIAGLFLYENLMIAGMAFVFGLLAGILLSRLVKAAVLRMFGMTFTLGFSVSFQTAGVTLLYFAGMYLFALHKNKRRLRKISCMICCITIGRTKAGFVP</sequence>
<keyword evidence="4 6" id="KW-1133">Transmembrane helix</keyword>
<evidence type="ECO:0000256" key="2">
    <source>
        <dbReference type="ARBA" id="ARBA00022475"/>
    </source>
</evidence>
<accession>A0A6N7WCA9</accession>
<proteinExistence type="predicted"/>
<gene>
    <name evidence="8" type="ORF">FYJ45_01765</name>
</gene>
<evidence type="ECO:0000256" key="1">
    <source>
        <dbReference type="ARBA" id="ARBA00004651"/>
    </source>
</evidence>
<evidence type="ECO:0000313" key="9">
    <source>
        <dbReference type="Proteomes" id="UP000436047"/>
    </source>
</evidence>
<dbReference type="Pfam" id="PF02687">
    <property type="entry name" value="FtsX"/>
    <property type="match status" value="1"/>
</dbReference>
<evidence type="ECO:0000256" key="4">
    <source>
        <dbReference type="ARBA" id="ARBA00022989"/>
    </source>
</evidence>
<name>A0A6N7WCA9_9FIRM</name>
<keyword evidence="9" id="KW-1185">Reference proteome</keyword>
<evidence type="ECO:0000259" key="7">
    <source>
        <dbReference type="Pfam" id="PF02687"/>
    </source>
</evidence>
<evidence type="ECO:0000256" key="6">
    <source>
        <dbReference type="SAM" id="Phobius"/>
    </source>
</evidence>
<comment type="subcellular location">
    <subcellularLocation>
        <location evidence="1">Cell membrane</location>
        <topology evidence="1">Multi-pass membrane protein</topology>
    </subcellularLocation>
</comment>
<dbReference type="AlphaFoldDB" id="A0A6N7WCA9"/>
<dbReference type="GO" id="GO:0005886">
    <property type="term" value="C:plasma membrane"/>
    <property type="evidence" value="ECO:0007669"/>
    <property type="project" value="UniProtKB-SubCell"/>
</dbReference>
<keyword evidence="5 6" id="KW-0472">Membrane</keyword>
<feature type="domain" description="ABC3 transporter permease C-terminal" evidence="7">
    <location>
        <begin position="10"/>
        <end position="84"/>
    </location>
</feature>
<organism evidence="8 9">
    <name type="scientific">Eisenbergiella porci</name>
    <dbReference type="NCBI Taxonomy" id="2652274"/>
    <lineage>
        <taxon>Bacteria</taxon>
        <taxon>Bacillati</taxon>
        <taxon>Bacillota</taxon>
        <taxon>Clostridia</taxon>
        <taxon>Lachnospirales</taxon>
        <taxon>Lachnospiraceae</taxon>
        <taxon>Eisenbergiella</taxon>
    </lineage>
</organism>
<reference evidence="8 9" key="1">
    <citation type="submission" date="2019-08" db="EMBL/GenBank/DDBJ databases">
        <title>In-depth cultivation of the pig gut microbiome towards novel bacterial diversity and tailored functional studies.</title>
        <authorList>
            <person name="Wylensek D."/>
            <person name="Hitch T.C.A."/>
            <person name="Clavel T."/>
        </authorList>
    </citation>
    <scope>NUCLEOTIDE SEQUENCE [LARGE SCALE GENOMIC DNA]</scope>
    <source>
        <strain evidence="8 9">WCA-389-WT-23B</strain>
    </source>
</reference>
<comment type="caution">
    <text evidence="8">The sequence shown here is derived from an EMBL/GenBank/DDBJ whole genome shotgun (WGS) entry which is preliminary data.</text>
</comment>